<dbReference type="Gene3D" id="3.60.21.10">
    <property type="match status" value="1"/>
</dbReference>
<keyword evidence="2" id="KW-0812">Transmembrane</keyword>
<dbReference type="SUPFAM" id="SSF56300">
    <property type="entry name" value="Metallo-dependent phosphatases"/>
    <property type="match status" value="1"/>
</dbReference>
<feature type="compositionally biased region" description="Polar residues" evidence="1">
    <location>
        <begin position="112"/>
        <end position="131"/>
    </location>
</feature>
<evidence type="ECO:0000313" key="4">
    <source>
        <dbReference type="Proteomes" id="UP000886829"/>
    </source>
</evidence>
<reference evidence="3" key="1">
    <citation type="journal article" date="2021" name="PeerJ">
        <title>Extensive microbial diversity within the chicken gut microbiome revealed by metagenomics and culture.</title>
        <authorList>
            <person name="Gilroy R."/>
            <person name="Ravi A."/>
            <person name="Getino M."/>
            <person name="Pursley I."/>
            <person name="Horton D.L."/>
            <person name="Alikhan N.F."/>
            <person name="Baker D."/>
            <person name="Gharbi K."/>
            <person name="Hall N."/>
            <person name="Watson M."/>
            <person name="Adriaenssens E.M."/>
            <person name="Foster-Nyarko E."/>
            <person name="Jarju S."/>
            <person name="Secka A."/>
            <person name="Antonio M."/>
            <person name="Oren A."/>
            <person name="Chaudhuri R.R."/>
            <person name="La Ragione R."/>
            <person name="Hildebrand F."/>
            <person name="Pallen M.J."/>
        </authorList>
    </citation>
    <scope>NUCLEOTIDE SEQUENCE</scope>
    <source>
        <strain evidence="3">USASDec5-558</strain>
    </source>
</reference>
<feature type="transmembrane region" description="Helical" evidence="2">
    <location>
        <begin position="32"/>
        <end position="50"/>
    </location>
</feature>
<feature type="compositionally biased region" description="Low complexity" evidence="1">
    <location>
        <begin position="135"/>
        <end position="180"/>
    </location>
</feature>
<sequence length="749" mass="82797">MSFSPIFYTGVFVVAWLVFMALYCLTFRSWRYRIILSAIFAFITLSHQILLDIGANYNVSIFPLLFFITTFSTNVVVFSLPLAITITVFILGRHLIKQLGWLNMGKQAQSRTKQTAPSATGSTAAQNQATSDKVAAGNVGATGTARATSTMGTAGATGTEGNANTAWSTESTSSSKAAEANYDQRATATYAQSATPLERAEHSEAHVIGDQYSVNQVSFSDHSYHLPFLQSSGDTLRDKSWLLRFLERYMPLHHKKTETIELAPISADQLQALNHKKGLPIWADGDDYTIVRKVRLEDLRKRSGAISWSSGDGDQVVFIDSAGNRTIVDTSVYDRIEYRDKFRHPSRPQIIAADGLLGWDDEVLETNEELSEEDLDAFMEREANRIYAATHQGRSAQDDIDAAALAALTPSGAGYSQDVAQLNIATMRSQNRILRKQAQKNGSKVPARKFHLLGMLRSCCALIFMGIIAISGYSTFLALSMPTVKTEVVSLDVAPQFDGISIVHLSDLYIGSYYTQQNLTNIVRKAIQLRPDIIVITGEVSTSPPNLALQRLYPLFRLSAPLGVYVVVGEDISNYILNKFLSIYKSNNFMFLTNDIIDVPIGQNTMHILGIANHSSKDESLFSPENLEILSSISNPDFKSSDFSILLANSATYAKEYNKLSEQNINLLLTGNTLGNAAHVFGDLLGLNERTYYPKLYEISDSMNMYVSSGTNIWPRLPIRLLTSGEITQIVIHSTKLNHDANHEGMILH</sequence>
<keyword evidence="2" id="KW-0472">Membrane</keyword>
<dbReference type="InterPro" id="IPR029052">
    <property type="entry name" value="Metallo-depent_PP-like"/>
</dbReference>
<protein>
    <recommendedName>
        <fullName evidence="5">Calcineurin-like phosphoesterase domain-containing protein</fullName>
    </recommendedName>
</protein>
<dbReference type="AlphaFoldDB" id="A0A9D2B0E8"/>
<feature type="transmembrane region" description="Helical" evidence="2">
    <location>
        <begin position="6"/>
        <end position="25"/>
    </location>
</feature>
<accession>A0A9D2B0E8</accession>
<feature type="transmembrane region" description="Helical" evidence="2">
    <location>
        <begin position="62"/>
        <end position="91"/>
    </location>
</feature>
<evidence type="ECO:0000313" key="3">
    <source>
        <dbReference type="EMBL" id="HIX55854.1"/>
    </source>
</evidence>
<dbReference type="PANTHER" id="PTHR31302:SF0">
    <property type="entry name" value="TRANSMEMBRANE PROTEIN WITH METALLOPHOSPHOESTERASE DOMAIN"/>
    <property type="match status" value="1"/>
</dbReference>
<feature type="region of interest" description="Disordered" evidence="1">
    <location>
        <begin position="112"/>
        <end position="180"/>
    </location>
</feature>
<keyword evidence="2" id="KW-1133">Transmembrane helix</keyword>
<gene>
    <name evidence="3" type="ORF">H9850_00055</name>
</gene>
<reference evidence="3" key="2">
    <citation type="submission" date="2021-04" db="EMBL/GenBank/DDBJ databases">
        <authorList>
            <person name="Gilroy R."/>
        </authorList>
    </citation>
    <scope>NUCLEOTIDE SEQUENCE</scope>
    <source>
        <strain evidence="3">USASDec5-558</strain>
    </source>
</reference>
<dbReference type="PANTHER" id="PTHR31302">
    <property type="entry name" value="TRANSMEMBRANE PROTEIN WITH METALLOPHOSPHOESTERASE DOMAIN-RELATED"/>
    <property type="match status" value="1"/>
</dbReference>
<organism evidence="3 4">
    <name type="scientific">Candidatus Anaerobiospirillum pullistercoris</name>
    <dbReference type="NCBI Taxonomy" id="2838452"/>
    <lineage>
        <taxon>Bacteria</taxon>
        <taxon>Pseudomonadati</taxon>
        <taxon>Pseudomonadota</taxon>
        <taxon>Gammaproteobacteria</taxon>
        <taxon>Aeromonadales</taxon>
        <taxon>Succinivibrionaceae</taxon>
        <taxon>Anaerobiospirillum</taxon>
    </lineage>
</organism>
<evidence type="ECO:0000256" key="2">
    <source>
        <dbReference type="SAM" id="Phobius"/>
    </source>
</evidence>
<evidence type="ECO:0008006" key="5">
    <source>
        <dbReference type="Google" id="ProtNLM"/>
    </source>
</evidence>
<dbReference type="Proteomes" id="UP000886829">
    <property type="component" value="Unassembled WGS sequence"/>
</dbReference>
<dbReference type="EMBL" id="DXEV01000002">
    <property type="protein sequence ID" value="HIX55854.1"/>
    <property type="molecule type" value="Genomic_DNA"/>
</dbReference>
<comment type="caution">
    <text evidence="3">The sequence shown here is derived from an EMBL/GenBank/DDBJ whole genome shotgun (WGS) entry which is preliminary data.</text>
</comment>
<proteinExistence type="predicted"/>
<feature type="transmembrane region" description="Helical" evidence="2">
    <location>
        <begin position="450"/>
        <end position="473"/>
    </location>
</feature>
<evidence type="ECO:0000256" key="1">
    <source>
        <dbReference type="SAM" id="MobiDB-lite"/>
    </source>
</evidence>
<dbReference type="InterPro" id="IPR051158">
    <property type="entry name" value="Metallophosphoesterase_sf"/>
</dbReference>
<name>A0A9D2B0E8_9GAMM</name>